<evidence type="ECO:0000256" key="2">
    <source>
        <dbReference type="ARBA" id="ARBA00022679"/>
    </source>
</evidence>
<dbReference type="AlphaFoldDB" id="A0A0C3JKS2"/>
<gene>
    <name evidence="5" type="ORF">M404DRAFT_1005537</name>
</gene>
<dbReference type="HOGENOM" id="CLU_005027_4_1_1"/>
<reference evidence="6" key="2">
    <citation type="submission" date="2015-01" db="EMBL/GenBank/DDBJ databases">
        <title>Evolutionary Origins and Diversification of the Mycorrhizal Mutualists.</title>
        <authorList>
            <consortium name="DOE Joint Genome Institute"/>
            <consortium name="Mycorrhizal Genomics Consortium"/>
            <person name="Kohler A."/>
            <person name="Kuo A."/>
            <person name="Nagy L.G."/>
            <person name="Floudas D."/>
            <person name="Copeland A."/>
            <person name="Barry K.W."/>
            <person name="Cichocki N."/>
            <person name="Veneault-Fourrey C."/>
            <person name="LaButti K."/>
            <person name="Lindquist E.A."/>
            <person name="Lipzen A."/>
            <person name="Lundell T."/>
            <person name="Morin E."/>
            <person name="Murat C."/>
            <person name="Riley R."/>
            <person name="Ohm R."/>
            <person name="Sun H."/>
            <person name="Tunlid A."/>
            <person name="Henrissat B."/>
            <person name="Grigoriev I.V."/>
            <person name="Hibbett D.S."/>
            <person name="Martin F."/>
        </authorList>
    </citation>
    <scope>NUCLEOTIDE SEQUENCE [LARGE SCALE GENOMIC DNA]</scope>
    <source>
        <strain evidence="6">Marx 270</strain>
    </source>
</reference>
<name>A0A0C3JKS2_PISTI</name>
<organism evidence="5 6">
    <name type="scientific">Pisolithus tinctorius Marx 270</name>
    <dbReference type="NCBI Taxonomy" id="870435"/>
    <lineage>
        <taxon>Eukaryota</taxon>
        <taxon>Fungi</taxon>
        <taxon>Dikarya</taxon>
        <taxon>Basidiomycota</taxon>
        <taxon>Agaricomycotina</taxon>
        <taxon>Agaricomycetes</taxon>
        <taxon>Agaricomycetidae</taxon>
        <taxon>Boletales</taxon>
        <taxon>Sclerodermatineae</taxon>
        <taxon>Pisolithaceae</taxon>
        <taxon>Pisolithus</taxon>
    </lineage>
</organism>
<keyword evidence="6" id="KW-1185">Reference proteome</keyword>
<keyword evidence="3" id="KW-0732">Signal</keyword>
<dbReference type="OrthoDB" id="202415at2759"/>
<dbReference type="SMART" id="SM00672">
    <property type="entry name" value="CAP10"/>
    <property type="match status" value="1"/>
</dbReference>
<dbReference type="InterPro" id="IPR006598">
    <property type="entry name" value="CAP10"/>
</dbReference>
<evidence type="ECO:0000256" key="3">
    <source>
        <dbReference type="SAM" id="SignalP"/>
    </source>
</evidence>
<evidence type="ECO:0000313" key="5">
    <source>
        <dbReference type="EMBL" id="KIN98171.1"/>
    </source>
</evidence>
<dbReference type="Pfam" id="PF05686">
    <property type="entry name" value="Glyco_transf_90"/>
    <property type="match status" value="1"/>
</dbReference>
<dbReference type="Proteomes" id="UP000054217">
    <property type="component" value="Unassembled WGS sequence"/>
</dbReference>
<keyword evidence="2 5" id="KW-0808">Transferase</keyword>
<dbReference type="PANTHER" id="PTHR12203:SF35">
    <property type="entry name" value="PROTEIN O-GLUCOSYLTRANSFERASE 1"/>
    <property type="match status" value="1"/>
</dbReference>
<protein>
    <submittedName>
        <fullName evidence="5">Glycosyltransferase family 90 protein</fullName>
    </submittedName>
</protein>
<feature type="chain" id="PRO_5002166222" evidence="3">
    <location>
        <begin position="23"/>
        <end position="615"/>
    </location>
</feature>
<dbReference type="STRING" id="870435.A0A0C3JKS2"/>
<evidence type="ECO:0000256" key="1">
    <source>
        <dbReference type="ARBA" id="ARBA00010118"/>
    </source>
</evidence>
<evidence type="ECO:0000313" key="6">
    <source>
        <dbReference type="Proteomes" id="UP000054217"/>
    </source>
</evidence>
<dbReference type="EMBL" id="KN832018">
    <property type="protein sequence ID" value="KIN98171.1"/>
    <property type="molecule type" value="Genomic_DNA"/>
</dbReference>
<dbReference type="InParanoid" id="A0A0C3JKS2"/>
<comment type="similarity">
    <text evidence="1">Belongs to the glycosyltransferase 90 family.</text>
</comment>
<feature type="domain" description="Glycosyl transferase CAP10" evidence="4">
    <location>
        <begin position="288"/>
        <end position="579"/>
    </location>
</feature>
<dbReference type="InterPro" id="IPR051091">
    <property type="entry name" value="O-Glucosyltr/Glycosyltrsf_90"/>
</dbReference>
<reference evidence="5 6" key="1">
    <citation type="submission" date="2014-04" db="EMBL/GenBank/DDBJ databases">
        <authorList>
            <consortium name="DOE Joint Genome Institute"/>
            <person name="Kuo A."/>
            <person name="Kohler A."/>
            <person name="Costa M.D."/>
            <person name="Nagy L.G."/>
            <person name="Floudas D."/>
            <person name="Copeland A."/>
            <person name="Barry K.W."/>
            <person name="Cichocki N."/>
            <person name="Veneault-Fourrey C."/>
            <person name="LaButti K."/>
            <person name="Lindquist E.A."/>
            <person name="Lipzen A."/>
            <person name="Lundell T."/>
            <person name="Morin E."/>
            <person name="Murat C."/>
            <person name="Sun H."/>
            <person name="Tunlid A."/>
            <person name="Henrissat B."/>
            <person name="Grigoriev I.V."/>
            <person name="Hibbett D.S."/>
            <person name="Martin F."/>
            <person name="Nordberg H.P."/>
            <person name="Cantor M.N."/>
            <person name="Hua S.X."/>
        </authorList>
    </citation>
    <scope>NUCLEOTIDE SEQUENCE [LARGE SCALE GENOMIC DNA]</scope>
    <source>
        <strain evidence="5 6">Marx 270</strain>
    </source>
</reference>
<evidence type="ECO:0000259" key="4">
    <source>
        <dbReference type="SMART" id="SM00672"/>
    </source>
</evidence>
<feature type="signal peptide" evidence="3">
    <location>
        <begin position="1"/>
        <end position="22"/>
    </location>
</feature>
<sequence>MRGWLYIAWVFLFFMLAGLLSSRRNREVVGSSAARSSWFRSPSKWLPFALYGDSNVLDEHPIPRLMADAEKKFKTLLAKQSKTLPEAVAEYKRRYGRDPPLGFDDWWKFATENDVKLVDEFDAIVEDLAPFWSLSGAEFRWRAYEAGQLPSIDLVRIEDGLAIDLKVEKKFKDTEKGHRALGFRRLLEKFQDKLPDMDFPINAKAEGRVLVPWEHQTYPNLTIEELSVENFTPDWKGTGSVWHAFRRTCAPDTQARRLFSSYRNPNAEKPRSLLGPQNTVDEVFNFAESVDVDLDYCHYPWAHFTQGHFFSDWRTVPQLYPVLSPARAKGFADIRIPSHYYHGQNSRYTYGWDPTNEDPKEIDDMEVPWDDKVEVIFWRGATTGGGSTPPGFSPFYQRHRFLRMAHENAKANYTIIHESPLNPGTYISTTVPAMELNREIMDVAFVSAVGSYPGGEEALRREHRFAQSVPLGEHWSYKYLIDLDGMSYSGRFMAFMASDSAVIKSTVYKEYFTDWIQPWLHFIPLSSSYSEIYNIHAYFSGPSSATLRIANMSHVPEVKNIHANGDQQLKKIARAGKQWKKTIGRTVDMEAYVYRLCLEYARLWADDRDAWSFVL</sequence>
<accession>A0A0C3JKS2</accession>
<dbReference type="GO" id="GO:0016740">
    <property type="term" value="F:transferase activity"/>
    <property type="evidence" value="ECO:0007669"/>
    <property type="project" value="UniProtKB-KW"/>
</dbReference>
<dbReference type="PANTHER" id="PTHR12203">
    <property type="entry name" value="KDEL LYS-ASP-GLU-LEU CONTAINING - RELATED"/>
    <property type="match status" value="1"/>
</dbReference>
<proteinExistence type="inferred from homology"/>